<name>A0A0F9I6V6_9ZZZZ</name>
<protein>
    <submittedName>
        <fullName evidence="1">Uncharacterized protein</fullName>
    </submittedName>
</protein>
<sequence>MARITKTRLEDLKEACGQAETPFYVSAYSPGDGVTRYRFFSKPGNTYFGPGNGDFTALGWKEAAVYANGRGAFI</sequence>
<evidence type="ECO:0000313" key="1">
    <source>
        <dbReference type="EMBL" id="KKL83152.1"/>
    </source>
</evidence>
<dbReference type="AlphaFoldDB" id="A0A0F9I6V6"/>
<accession>A0A0F9I6V6</accession>
<gene>
    <name evidence="1" type="ORF">LCGC14_1977590</name>
</gene>
<organism evidence="1">
    <name type="scientific">marine sediment metagenome</name>
    <dbReference type="NCBI Taxonomy" id="412755"/>
    <lineage>
        <taxon>unclassified sequences</taxon>
        <taxon>metagenomes</taxon>
        <taxon>ecological metagenomes</taxon>
    </lineage>
</organism>
<comment type="caution">
    <text evidence="1">The sequence shown here is derived from an EMBL/GenBank/DDBJ whole genome shotgun (WGS) entry which is preliminary data.</text>
</comment>
<reference evidence="1" key="1">
    <citation type="journal article" date="2015" name="Nature">
        <title>Complex archaea that bridge the gap between prokaryotes and eukaryotes.</title>
        <authorList>
            <person name="Spang A."/>
            <person name="Saw J.H."/>
            <person name="Jorgensen S.L."/>
            <person name="Zaremba-Niedzwiedzka K."/>
            <person name="Martijn J."/>
            <person name="Lind A.E."/>
            <person name="van Eijk R."/>
            <person name="Schleper C."/>
            <person name="Guy L."/>
            <person name="Ettema T.J."/>
        </authorList>
    </citation>
    <scope>NUCLEOTIDE SEQUENCE</scope>
</reference>
<dbReference type="EMBL" id="LAZR01022066">
    <property type="protein sequence ID" value="KKL83152.1"/>
    <property type="molecule type" value="Genomic_DNA"/>
</dbReference>
<proteinExistence type="predicted"/>